<dbReference type="AlphaFoldDB" id="A0A0K8RER4"/>
<protein>
    <submittedName>
        <fullName evidence="2">Putative lamin</fullName>
    </submittedName>
</protein>
<reference evidence="2" key="1">
    <citation type="submission" date="2012-12" db="EMBL/GenBank/DDBJ databases">
        <title>Identification and characterization of a phenylalanine ammonia-lyase gene family in Isatis indigotica Fort.</title>
        <authorList>
            <person name="Liu Q."/>
            <person name="Chen J."/>
            <person name="Zhou X."/>
            <person name="Di P."/>
            <person name="Xiao Y."/>
            <person name="Xuan H."/>
            <person name="Zhang L."/>
            <person name="Chen W."/>
        </authorList>
    </citation>
    <scope>NUCLEOTIDE SEQUENCE</scope>
    <source>
        <tissue evidence="2">Salivary gland</tissue>
    </source>
</reference>
<feature type="region of interest" description="Disordered" evidence="1">
    <location>
        <begin position="27"/>
        <end position="81"/>
    </location>
</feature>
<name>A0A0K8RER4_IXORI</name>
<proteinExistence type="evidence at transcript level"/>
<dbReference type="EMBL" id="GADI01004227">
    <property type="protein sequence ID" value="JAA69581.1"/>
    <property type="molecule type" value="mRNA"/>
</dbReference>
<evidence type="ECO:0000256" key="1">
    <source>
        <dbReference type="SAM" id="MobiDB-lite"/>
    </source>
</evidence>
<organism evidence="2">
    <name type="scientific">Ixodes ricinus</name>
    <name type="common">Common tick</name>
    <name type="synonym">Acarus ricinus</name>
    <dbReference type="NCBI Taxonomy" id="34613"/>
    <lineage>
        <taxon>Eukaryota</taxon>
        <taxon>Metazoa</taxon>
        <taxon>Ecdysozoa</taxon>
        <taxon>Arthropoda</taxon>
        <taxon>Chelicerata</taxon>
        <taxon>Arachnida</taxon>
        <taxon>Acari</taxon>
        <taxon>Parasitiformes</taxon>
        <taxon>Ixodida</taxon>
        <taxon>Ixodoidea</taxon>
        <taxon>Ixodidae</taxon>
        <taxon>Ixodinae</taxon>
        <taxon>Ixodes</taxon>
    </lineage>
</organism>
<accession>A0A0K8RER4</accession>
<sequence length="81" mass="9347">MLWTGNVVTQYAMFFFLFLSNYDKCKNRDDEKNTPAKNNAGKIRFGTMPTSQNFDGQIKKDGKLQSKNMGQEGSEDKRQKE</sequence>
<evidence type="ECO:0000313" key="2">
    <source>
        <dbReference type="EMBL" id="JAA69581.1"/>
    </source>
</evidence>